<dbReference type="GO" id="GO:0003677">
    <property type="term" value="F:DNA binding"/>
    <property type="evidence" value="ECO:0007669"/>
    <property type="project" value="InterPro"/>
</dbReference>
<name>A0A9D2RMD7_9MICO</name>
<evidence type="ECO:0008006" key="3">
    <source>
        <dbReference type="Google" id="ProtNLM"/>
    </source>
</evidence>
<dbReference type="Proteomes" id="UP000823823">
    <property type="component" value="Unassembled WGS sequence"/>
</dbReference>
<proteinExistence type="predicted"/>
<evidence type="ECO:0000313" key="2">
    <source>
        <dbReference type="Proteomes" id="UP000823823"/>
    </source>
</evidence>
<dbReference type="SUPFAM" id="SSF47413">
    <property type="entry name" value="lambda repressor-like DNA-binding domains"/>
    <property type="match status" value="1"/>
</dbReference>
<reference evidence="1" key="2">
    <citation type="submission" date="2021-04" db="EMBL/GenBank/DDBJ databases">
        <authorList>
            <person name="Gilroy R."/>
        </authorList>
    </citation>
    <scope>NUCLEOTIDE SEQUENCE</scope>
    <source>
        <strain evidence="1">ChiHjej13B12-24818</strain>
    </source>
</reference>
<dbReference type="InterPro" id="IPR010982">
    <property type="entry name" value="Lambda_DNA-bd_dom_sf"/>
</dbReference>
<sequence>MSDQQRITENQRLQRELYGETLHDRLRSLMGVYGLSQRRLAEVLGVSAPMLSQLMSAQRVKMGNPRAHERMVALEHRAAEHGVELGPSSSPPAALPAEAAAEITGQIAAQDVSETTHLRARHAADTSSLSAEDLVQGLRARIGAGELQSAHEALSRSGGAETLRALLARALE</sequence>
<comment type="caution">
    <text evidence="1">The sequence shown here is derived from an EMBL/GenBank/DDBJ whole genome shotgun (WGS) entry which is preliminary data.</text>
</comment>
<dbReference type="AlphaFoldDB" id="A0A9D2RMD7"/>
<dbReference type="InterPro" id="IPR001387">
    <property type="entry name" value="Cro/C1-type_HTH"/>
</dbReference>
<dbReference type="CDD" id="cd00093">
    <property type="entry name" value="HTH_XRE"/>
    <property type="match status" value="1"/>
</dbReference>
<gene>
    <name evidence="1" type="ORF">H9786_00360</name>
</gene>
<accession>A0A9D2RMD7</accession>
<protein>
    <recommendedName>
        <fullName evidence="3">DNA-binding protein</fullName>
    </recommendedName>
</protein>
<dbReference type="EMBL" id="DWZH01000006">
    <property type="protein sequence ID" value="HJB08975.1"/>
    <property type="molecule type" value="Genomic_DNA"/>
</dbReference>
<reference evidence="1" key="1">
    <citation type="journal article" date="2021" name="PeerJ">
        <title>Extensive microbial diversity within the chicken gut microbiome revealed by metagenomics and culture.</title>
        <authorList>
            <person name="Gilroy R."/>
            <person name="Ravi A."/>
            <person name="Getino M."/>
            <person name="Pursley I."/>
            <person name="Horton D.L."/>
            <person name="Alikhan N.F."/>
            <person name="Baker D."/>
            <person name="Gharbi K."/>
            <person name="Hall N."/>
            <person name="Watson M."/>
            <person name="Adriaenssens E.M."/>
            <person name="Foster-Nyarko E."/>
            <person name="Jarju S."/>
            <person name="Secka A."/>
            <person name="Antonio M."/>
            <person name="Oren A."/>
            <person name="Chaudhuri R.R."/>
            <person name="La Ragione R."/>
            <person name="Hildebrand F."/>
            <person name="Pallen M.J."/>
        </authorList>
    </citation>
    <scope>NUCLEOTIDE SEQUENCE</scope>
    <source>
        <strain evidence="1">ChiHjej13B12-24818</strain>
    </source>
</reference>
<evidence type="ECO:0000313" key="1">
    <source>
        <dbReference type="EMBL" id="HJB08975.1"/>
    </source>
</evidence>
<organism evidence="1 2">
    <name type="scientific">Candidatus Brachybacterium merdavium</name>
    <dbReference type="NCBI Taxonomy" id="2838513"/>
    <lineage>
        <taxon>Bacteria</taxon>
        <taxon>Bacillati</taxon>
        <taxon>Actinomycetota</taxon>
        <taxon>Actinomycetes</taxon>
        <taxon>Micrococcales</taxon>
        <taxon>Dermabacteraceae</taxon>
        <taxon>Brachybacterium</taxon>
    </lineage>
</organism>